<feature type="domain" description="BetI-type transcriptional repressor C-terminal" evidence="1">
    <location>
        <begin position="4"/>
        <end position="78"/>
    </location>
</feature>
<dbReference type="RefSeq" id="WP_062075133.1">
    <property type="nucleotide sequence ID" value="NZ_BBRC01000006.1"/>
</dbReference>
<accession>A0A7Y9ZEB3</accession>
<dbReference type="Proteomes" id="UP000547973">
    <property type="component" value="Unassembled WGS sequence"/>
</dbReference>
<sequence length="98" mass="10422">MDLTVVAFSVWTESTRNAEVRALVARNDDAVRACVADALTRWRDAGRLAPEADVAALATVFFATVPGLLVQSHVLGFGDWGAPLDELEALLTAAAPRT</sequence>
<evidence type="ECO:0000313" key="3">
    <source>
        <dbReference type="Proteomes" id="UP000547973"/>
    </source>
</evidence>
<protein>
    <recommendedName>
        <fullName evidence="1">BetI-type transcriptional repressor C-terminal domain-containing protein</fullName>
    </recommendedName>
</protein>
<dbReference type="AlphaFoldDB" id="A0A7Y9ZEB3"/>
<dbReference type="InterPro" id="IPR039538">
    <property type="entry name" value="BetI_C"/>
</dbReference>
<keyword evidence="3" id="KW-1185">Reference proteome</keyword>
<evidence type="ECO:0000259" key="1">
    <source>
        <dbReference type="Pfam" id="PF13977"/>
    </source>
</evidence>
<dbReference type="Pfam" id="PF13977">
    <property type="entry name" value="TetR_C_6"/>
    <property type="match status" value="1"/>
</dbReference>
<proteinExistence type="predicted"/>
<evidence type="ECO:0000313" key="2">
    <source>
        <dbReference type="EMBL" id="NYI42668.1"/>
    </source>
</evidence>
<dbReference type="InterPro" id="IPR036271">
    <property type="entry name" value="Tet_transcr_reg_TetR-rel_C_sf"/>
</dbReference>
<name>A0A7Y9ZEB3_9MICO</name>
<dbReference type="EMBL" id="JACBZO010000001">
    <property type="protein sequence ID" value="NYI42668.1"/>
    <property type="molecule type" value="Genomic_DNA"/>
</dbReference>
<reference evidence="2 3" key="1">
    <citation type="submission" date="2020-07" db="EMBL/GenBank/DDBJ databases">
        <title>Sequencing the genomes of 1000 actinobacteria strains.</title>
        <authorList>
            <person name="Klenk H.-P."/>
        </authorList>
    </citation>
    <scope>NUCLEOTIDE SEQUENCE [LARGE SCALE GENOMIC DNA]</scope>
    <source>
        <strain evidence="2 3">DSM 19970</strain>
    </source>
</reference>
<dbReference type="SUPFAM" id="SSF48498">
    <property type="entry name" value="Tetracyclin repressor-like, C-terminal domain"/>
    <property type="match status" value="1"/>
</dbReference>
<dbReference type="Gene3D" id="1.10.357.10">
    <property type="entry name" value="Tetracycline Repressor, domain 2"/>
    <property type="match status" value="1"/>
</dbReference>
<gene>
    <name evidence="2" type="ORF">BKA03_002787</name>
</gene>
<comment type="caution">
    <text evidence="2">The sequence shown here is derived from an EMBL/GenBank/DDBJ whole genome shotgun (WGS) entry which is preliminary data.</text>
</comment>
<organism evidence="2 3">
    <name type="scientific">Demequina lutea</name>
    <dbReference type="NCBI Taxonomy" id="431489"/>
    <lineage>
        <taxon>Bacteria</taxon>
        <taxon>Bacillati</taxon>
        <taxon>Actinomycetota</taxon>
        <taxon>Actinomycetes</taxon>
        <taxon>Micrococcales</taxon>
        <taxon>Demequinaceae</taxon>
        <taxon>Demequina</taxon>
    </lineage>
</organism>